<comment type="caution">
    <text evidence="6">The sequence shown here is derived from an EMBL/GenBank/DDBJ whole genome shotgun (WGS) entry which is preliminary data.</text>
</comment>
<reference evidence="6" key="1">
    <citation type="submission" date="2020-10" db="EMBL/GenBank/DDBJ databases">
        <authorList>
            <person name="Kikuchi T."/>
        </authorList>
    </citation>
    <scope>NUCLEOTIDE SEQUENCE</scope>
    <source>
        <strain evidence="6">NKZ352</strain>
    </source>
</reference>
<proteinExistence type="inferred from homology"/>
<evidence type="ECO:0000256" key="1">
    <source>
        <dbReference type="ARBA" id="ARBA00006787"/>
    </source>
</evidence>
<evidence type="ECO:0000256" key="5">
    <source>
        <dbReference type="PIRSR" id="PIRSR604294-1"/>
    </source>
</evidence>
<dbReference type="PANTHER" id="PTHR10543">
    <property type="entry name" value="BETA-CAROTENE DIOXYGENASE"/>
    <property type="match status" value="1"/>
</dbReference>
<name>A0A8S1HB78_9PELO</name>
<evidence type="ECO:0000256" key="2">
    <source>
        <dbReference type="ARBA" id="ARBA00022723"/>
    </source>
</evidence>
<dbReference type="Pfam" id="PF03055">
    <property type="entry name" value="RPE65"/>
    <property type="match status" value="1"/>
</dbReference>
<dbReference type="GO" id="GO:0042574">
    <property type="term" value="P:retinal metabolic process"/>
    <property type="evidence" value="ECO:0007669"/>
    <property type="project" value="TreeGrafter"/>
</dbReference>
<feature type="binding site" evidence="5">
    <location>
        <position position="176"/>
    </location>
    <ligand>
        <name>Fe cation</name>
        <dbReference type="ChEBI" id="CHEBI:24875"/>
        <note>catalytic</note>
    </ligand>
</feature>
<accession>A0A8S1HB78</accession>
<dbReference type="OrthoDB" id="407010at2759"/>
<feature type="binding site" evidence="5">
    <location>
        <position position="239"/>
    </location>
    <ligand>
        <name>Fe cation</name>
        <dbReference type="ChEBI" id="CHEBI:24875"/>
        <note>catalytic</note>
    </ligand>
</feature>
<keyword evidence="7" id="KW-1185">Reference proteome</keyword>
<keyword evidence="4 5" id="KW-0408">Iron</keyword>
<sequence length="533" mass="60733">MTKTEGFGRLFQNFENVIAPKECKMTGTVPKYLKGTMVRNGPGMFEIGDSKYNHWFDGMAYIQRYHFQDGKMFYSARYLESEDYLENMKKQRIVRSGFATTGFPDPCKTVYQRFFSHFFGEDPKHDNANVSFAEVGDGVYAVTETPQMIRIDLDTLKPAGTADMTDYIALNTCTAHQLLDDAGNVFNVGSKFGKDAFYVFAITKNPLDVKGAQSGHSIEDTKIVGTVPCSETFHPSYYHSFGMSQNYLLLFESPVRLDIKKILMRKFTFVSYGECLYWKKNVDVKVLIVDKRTGKQKSIKYTANPFFTFHHANSFEKDGCLVVDYCRMENAGNFETLLMENMKDGTFQKNPNFLPYLTRMIIPLEIPSDAKTGDDLLAGLAWAKGCKAELRKNGSVHLTEKRLCEHTMEFPRYHSEKINMREYRYCYGSSVLGKAADNDLEGVIKVDVQGGKPKVWKRENQFQVCAEPIFVPDPNGVEEDDGILLVPIMTLRDGENPFVVILNAHDLKEIARYTIPEARIPLGFHALYKKRFG</sequence>
<keyword evidence="2 5" id="KW-0479">Metal-binding</keyword>
<organism evidence="6 7">
    <name type="scientific">Caenorhabditis auriculariae</name>
    <dbReference type="NCBI Taxonomy" id="2777116"/>
    <lineage>
        <taxon>Eukaryota</taxon>
        <taxon>Metazoa</taxon>
        <taxon>Ecdysozoa</taxon>
        <taxon>Nematoda</taxon>
        <taxon>Chromadorea</taxon>
        <taxon>Rhabditida</taxon>
        <taxon>Rhabditina</taxon>
        <taxon>Rhabditomorpha</taxon>
        <taxon>Rhabditoidea</taxon>
        <taxon>Rhabditidae</taxon>
        <taxon>Peloderinae</taxon>
        <taxon>Caenorhabditis</taxon>
    </lineage>
</organism>
<keyword evidence="3" id="KW-0560">Oxidoreductase</keyword>
<dbReference type="PANTHER" id="PTHR10543:SF24">
    <property type="entry name" value="CAROTENOID ISOMEROOXYGENASE"/>
    <property type="match status" value="1"/>
</dbReference>
<feature type="binding site" evidence="5">
    <location>
        <position position="525"/>
    </location>
    <ligand>
        <name>Fe cation</name>
        <dbReference type="ChEBI" id="CHEBI:24875"/>
        <note>catalytic</note>
    </ligand>
</feature>
<evidence type="ECO:0000313" key="7">
    <source>
        <dbReference type="Proteomes" id="UP000835052"/>
    </source>
</evidence>
<dbReference type="GO" id="GO:0010436">
    <property type="term" value="F:carotenoid dioxygenase activity"/>
    <property type="evidence" value="ECO:0007669"/>
    <property type="project" value="TreeGrafter"/>
</dbReference>
<dbReference type="GO" id="GO:0046872">
    <property type="term" value="F:metal ion binding"/>
    <property type="evidence" value="ECO:0007669"/>
    <property type="project" value="UniProtKB-KW"/>
</dbReference>
<feature type="binding site" evidence="5">
    <location>
        <position position="310"/>
    </location>
    <ligand>
        <name>Fe cation</name>
        <dbReference type="ChEBI" id="CHEBI:24875"/>
        <note>catalytic</note>
    </ligand>
</feature>
<dbReference type="GO" id="GO:0016121">
    <property type="term" value="P:carotene catabolic process"/>
    <property type="evidence" value="ECO:0007669"/>
    <property type="project" value="TreeGrafter"/>
</dbReference>
<comment type="similarity">
    <text evidence="1">Belongs to the carotenoid oxygenase family.</text>
</comment>
<dbReference type="AlphaFoldDB" id="A0A8S1HB78"/>
<evidence type="ECO:0000313" key="6">
    <source>
        <dbReference type="EMBL" id="CAD6191728.1"/>
    </source>
</evidence>
<evidence type="ECO:0000256" key="3">
    <source>
        <dbReference type="ARBA" id="ARBA00023002"/>
    </source>
</evidence>
<gene>
    <name evidence="6" type="ORF">CAUJ_LOCUS7647</name>
</gene>
<dbReference type="EMBL" id="CAJGYM010000023">
    <property type="protein sequence ID" value="CAD6191728.1"/>
    <property type="molecule type" value="Genomic_DNA"/>
</dbReference>
<dbReference type="InterPro" id="IPR004294">
    <property type="entry name" value="Carotenoid_Oase"/>
</dbReference>
<comment type="cofactor">
    <cofactor evidence="5">
        <name>Fe(2+)</name>
        <dbReference type="ChEBI" id="CHEBI:29033"/>
    </cofactor>
    <text evidence="5">Binds 1 Fe(2+) ion per subunit.</text>
</comment>
<evidence type="ECO:0000256" key="4">
    <source>
        <dbReference type="ARBA" id="ARBA00023004"/>
    </source>
</evidence>
<dbReference type="Proteomes" id="UP000835052">
    <property type="component" value="Unassembled WGS sequence"/>
</dbReference>
<dbReference type="GO" id="GO:0003834">
    <property type="term" value="F:beta-carotene 15,15'-dioxygenase activity"/>
    <property type="evidence" value="ECO:0007669"/>
    <property type="project" value="TreeGrafter"/>
</dbReference>
<protein>
    <submittedName>
        <fullName evidence="6">Uncharacterized protein</fullName>
    </submittedName>
</protein>